<evidence type="ECO:0000256" key="2">
    <source>
        <dbReference type="ARBA" id="ARBA00022604"/>
    </source>
</evidence>
<dbReference type="InterPro" id="IPR014002">
    <property type="entry name" value="Agenet_dom_plant"/>
</dbReference>
<evidence type="ECO:0000256" key="3">
    <source>
        <dbReference type="SAM" id="Coils"/>
    </source>
</evidence>
<reference evidence="6" key="1">
    <citation type="journal article" date="2018" name="DNA Res.">
        <title>Multiple hybrid de novo genome assembly of finger millet, an orphan allotetraploid crop.</title>
        <authorList>
            <person name="Hatakeyama M."/>
            <person name="Aluri S."/>
            <person name="Balachadran M.T."/>
            <person name="Sivarajan S.R."/>
            <person name="Patrignani A."/>
            <person name="Gruter S."/>
            <person name="Poveda L."/>
            <person name="Shimizu-Inatsugi R."/>
            <person name="Baeten J."/>
            <person name="Francoijs K.J."/>
            <person name="Nataraja K.N."/>
            <person name="Reddy Y.A.N."/>
            <person name="Phadnis S."/>
            <person name="Ravikumar R.L."/>
            <person name="Schlapbach R."/>
            <person name="Sreeman S.M."/>
            <person name="Shimizu K.K."/>
        </authorList>
    </citation>
    <scope>NUCLEOTIDE SEQUENCE</scope>
</reference>
<dbReference type="PANTHER" id="PTHR31917:SF74">
    <property type="entry name" value="EXPRESSED PROTEIN"/>
    <property type="match status" value="1"/>
</dbReference>
<feature type="domain" description="Agenet" evidence="5">
    <location>
        <begin position="194"/>
        <end position="263"/>
    </location>
</feature>
<protein>
    <recommendedName>
        <fullName evidence="5">Agenet domain-containing protein</fullName>
    </recommendedName>
</protein>
<keyword evidence="2" id="KW-0341">Growth regulation</keyword>
<feature type="coiled-coil region" evidence="3">
    <location>
        <begin position="823"/>
        <end position="878"/>
    </location>
</feature>
<name>A0AAV5FLP6_ELECO</name>
<dbReference type="PANTHER" id="PTHR31917">
    <property type="entry name" value="AGENET DOMAIN-CONTAINING PROTEIN-RELATED"/>
    <property type="match status" value="1"/>
</dbReference>
<feature type="region of interest" description="Disordered" evidence="4">
    <location>
        <begin position="39"/>
        <end position="70"/>
    </location>
</feature>
<dbReference type="AlphaFoldDB" id="A0AAV5FLP6"/>
<gene>
    <name evidence="6" type="primary">gb24525</name>
    <name evidence="6" type="ORF">PR202_gb24525</name>
</gene>
<keyword evidence="1" id="KW-0813">Transport</keyword>
<feature type="region of interest" description="Disordered" evidence="4">
    <location>
        <begin position="1"/>
        <end position="26"/>
    </location>
</feature>
<dbReference type="InterPro" id="IPR008395">
    <property type="entry name" value="Agenet-like_dom"/>
</dbReference>
<feature type="compositionally biased region" description="Polar residues" evidence="4">
    <location>
        <begin position="1"/>
        <end position="14"/>
    </location>
</feature>
<proteinExistence type="predicted"/>
<reference evidence="6" key="2">
    <citation type="submission" date="2021-12" db="EMBL/GenBank/DDBJ databases">
        <title>Resequencing data analysis of finger millet.</title>
        <authorList>
            <person name="Hatakeyama M."/>
            <person name="Aluri S."/>
            <person name="Balachadran M.T."/>
            <person name="Sivarajan S.R."/>
            <person name="Poveda L."/>
            <person name="Shimizu-Inatsugi R."/>
            <person name="Schlapbach R."/>
            <person name="Sreeman S.M."/>
            <person name="Shimizu K.K."/>
        </authorList>
    </citation>
    <scope>NUCLEOTIDE SEQUENCE</scope>
</reference>
<dbReference type="Pfam" id="PF05266">
    <property type="entry name" value="DUF724"/>
    <property type="match status" value="1"/>
</dbReference>
<dbReference type="SMART" id="SM00743">
    <property type="entry name" value="Agenet"/>
    <property type="match status" value="2"/>
</dbReference>
<accession>A0AAV5FLP6</accession>
<evidence type="ECO:0000313" key="6">
    <source>
        <dbReference type="EMBL" id="GJN35722.1"/>
    </source>
</evidence>
<dbReference type="Pfam" id="PF05641">
    <property type="entry name" value="Agenet"/>
    <property type="match status" value="1"/>
</dbReference>
<feature type="domain" description="Agenet" evidence="5">
    <location>
        <begin position="114"/>
        <end position="175"/>
    </location>
</feature>
<dbReference type="EMBL" id="BQKI01000088">
    <property type="protein sequence ID" value="GJN35722.1"/>
    <property type="molecule type" value="Genomic_DNA"/>
</dbReference>
<comment type="caution">
    <text evidence="6">The sequence shown here is derived from an EMBL/GenBank/DDBJ whole genome shotgun (WGS) entry which is preliminary data.</text>
</comment>
<sequence length="890" mass="98299">MRPSSTAARATSPQPHAPPLRAGHNHGLRRLILGITGVYKRQPEKRRGEEAARGFSTNNHGGTIVDFLPGRGSRSPGRYTVSYSHVEANDGGALVEPFASSRIRPRPPLPSSPPRFLPHDIVEAFLRGGWWSGVVVAAADPSPAAAPVVTVAFPITREVVAFAPRLVRPRRDYVDGEWVPSRTAIAVQPKCAVKAYEVGEMVEVLRERELGGDHSWFPATVLKVVDPQSYIVEYLDQAEGGVGEKAMEYLHCRFIRPAVEHWGNEFQLEPGAKVEAYCNGAGRVSMRQAYLKRKSASGKSPISYVEEAFGDGEYRSCDPESSATKKSRKELEQPDIILSECSEHASVIEADTNLSASHKSQEGDNSLNYCSKLPRSNSLQVLSHRIVSGCSVVVKSRPCASPIHSTPPCKSIPNVGEAPIYHDTLSNLVLPENKEHHVPTLHERSDASDNVQNQLKGNNDFTSKEINCAMNASTKCLKTAAFTRQVSTGTNSCSNMKVYKSKKWAKRKALKVSQSPQRSMDATSIVQQRGANKVAGQTELSSFVLEGTKSQTQQQHESSLENTLNIHEVTCQELLPLVPLEIEPKGIDIHCSVLEEEPDAMINSRICQVNIIANMLADSAATQVAKSNHHMESLTLSLDNLNQLDRGVVDQRSILLQNVQSSQCTTGITRDCSVARCSTAVHLATSQTTFHQVPFIKSSPMWAVIEAFDVFKDAPQRPHFLPLQQLSPSLREGMALGLMVTFDNMVEDVRKSSIDDSVASFKGKIEVLGCLKENGFDVQSLLCCLTKLFQIKSDHTKHLEEKNKLKVKILEKTTTTSRIDSMLDESDRAIAEHEKTLEKLCCERQKIAKRKEHEDAELSRVEAAHRSIEHACSDAEQEFHNILAELQRKL</sequence>
<evidence type="ECO:0000259" key="5">
    <source>
        <dbReference type="SMART" id="SM00743"/>
    </source>
</evidence>
<dbReference type="Proteomes" id="UP001054889">
    <property type="component" value="Unassembled WGS sequence"/>
</dbReference>
<evidence type="ECO:0000256" key="1">
    <source>
        <dbReference type="ARBA" id="ARBA00022448"/>
    </source>
</evidence>
<organism evidence="6 7">
    <name type="scientific">Eleusine coracana subsp. coracana</name>
    <dbReference type="NCBI Taxonomy" id="191504"/>
    <lineage>
        <taxon>Eukaryota</taxon>
        <taxon>Viridiplantae</taxon>
        <taxon>Streptophyta</taxon>
        <taxon>Embryophyta</taxon>
        <taxon>Tracheophyta</taxon>
        <taxon>Spermatophyta</taxon>
        <taxon>Magnoliopsida</taxon>
        <taxon>Liliopsida</taxon>
        <taxon>Poales</taxon>
        <taxon>Poaceae</taxon>
        <taxon>PACMAD clade</taxon>
        <taxon>Chloridoideae</taxon>
        <taxon>Cynodonteae</taxon>
        <taxon>Eleusininae</taxon>
        <taxon>Eleusine</taxon>
    </lineage>
</organism>
<keyword evidence="3" id="KW-0175">Coiled coil</keyword>
<dbReference type="InterPro" id="IPR007930">
    <property type="entry name" value="DUF724"/>
</dbReference>
<feature type="compositionally biased region" description="Basic and acidic residues" evidence="4">
    <location>
        <begin position="41"/>
        <end position="52"/>
    </location>
</feature>
<keyword evidence="7" id="KW-1185">Reference proteome</keyword>
<evidence type="ECO:0000313" key="7">
    <source>
        <dbReference type="Proteomes" id="UP001054889"/>
    </source>
</evidence>
<evidence type="ECO:0000256" key="4">
    <source>
        <dbReference type="SAM" id="MobiDB-lite"/>
    </source>
</evidence>